<organism evidence="1 2">
    <name type="scientific">Candidatus Coatesbacteria bacterium RBG_13_66_14</name>
    <dbReference type="NCBI Taxonomy" id="1817816"/>
    <lineage>
        <taxon>Bacteria</taxon>
        <taxon>Candidatus Coatesiibacteriota</taxon>
    </lineage>
</organism>
<name>A0A1F5F3K5_9BACT</name>
<proteinExistence type="predicted"/>
<protein>
    <submittedName>
        <fullName evidence="1">Uncharacterized protein</fullName>
    </submittedName>
</protein>
<gene>
    <name evidence="1" type="ORF">A2Y64_04885</name>
</gene>
<evidence type="ECO:0000313" key="2">
    <source>
        <dbReference type="Proteomes" id="UP000177187"/>
    </source>
</evidence>
<reference evidence="1 2" key="1">
    <citation type="journal article" date="2016" name="Nat. Commun.">
        <title>Thousands of microbial genomes shed light on interconnected biogeochemical processes in an aquifer system.</title>
        <authorList>
            <person name="Anantharaman K."/>
            <person name="Brown C.T."/>
            <person name="Hug L.A."/>
            <person name="Sharon I."/>
            <person name="Castelle C.J."/>
            <person name="Probst A.J."/>
            <person name="Thomas B.C."/>
            <person name="Singh A."/>
            <person name="Wilkins M.J."/>
            <person name="Karaoz U."/>
            <person name="Brodie E.L."/>
            <person name="Williams K.H."/>
            <person name="Hubbard S.S."/>
            <person name="Banfield J.F."/>
        </authorList>
    </citation>
    <scope>NUCLEOTIDE SEQUENCE [LARGE SCALE GENOMIC DNA]</scope>
</reference>
<sequence>MIKPTASLLLLPTVLATITSCTRVTDISDYVLRYDESSRQSQVVADPLAADLAGYDSLTLRGVSWARPVADEAARMWDPDARCYLVAGVWLDETGGLANARDCPEWQFEYFSGDSRLLTVWVDWGGTATTKSWRTEGGSFERLPDYSDGQVEDWMRTAAAEFRRLVGWRNCDLQLFLWSLSGDRLGQLQFFADRDCARLLGYVTFDLDSGGILERRVE</sequence>
<dbReference type="Proteomes" id="UP000177187">
    <property type="component" value="Unassembled WGS sequence"/>
</dbReference>
<dbReference type="AlphaFoldDB" id="A0A1F5F3K5"/>
<dbReference type="EMBL" id="MFAF01000106">
    <property type="protein sequence ID" value="OGD74156.1"/>
    <property type="molecule type" value="Genomic_DNA"/>
</dbReference>
<comment type="caution">
    <text evidence="1">The sequence shown here is derived from an EMBL/GenBank/DDBJ whole genome shotgun (WGS) entry which is preliminary data.</text>
</comment>
<dbReference type="PROSITE" id="PS51257">
    <property type="entry name" value="PROKAR_LIPOPROTEIN"/>
    <property type="match status" value="1"/>
</dbReference>
<evidence type="ECO:0000313" key="1">
    <source>
        <dbReference type="EMBL" id="OGD74156.1"/>
    </source>
</evidence>
<accession>A0A1F5F3K5</accession>